<reference evidence="2" key="2">
    <citation type="journal article" date="2021" name="PeerJ">
        <title>Extensive microbial diversity within the chicken gut microbiome revealed by metagenomics and culture.</title>
        <authorList>
            <person name="Gilroy R."/>
            <person name="Ravi A."/>
            <person name="Getino M."/>
            <person name="Pursley I."/>
            <person name="Horton D.L."/>
            <person name="Alikhan N.F."/>
            <person name="Baker D."/>
            <person name="Gharbi K."/>
            <person name="Hall N."/>
            <person name="Watson M."/>
            <person name="Adriaenssens E.M."/>
            <person name="Foster-Nyarko E."/>
            <person name="Jarju S."/>
            <person name="Secka A."/>
            <person name="Antonio M."/>
            <person name="Oren A."/>
            <person name="Chaudhuri R.R."/>
            <person name="La Ragione R."/>
            <person name="Hildebrand F."/>
            <person name="Pallen M.J."/>
        </authorList>
    </citation>
    <scope>NUCLEOTIDE SEQUENCE</scope>
    <source>
        <strain evidence="2">ChiHecec2B26-709</strain>
    </source>
</reference>
<proteinExistence type="predicted"/>
<keyword evidence="1" id="KW-0732">Signal</keyword>
<evidence type="ECO:0008006" key="4">
    <source>
        <dbReference type="Google" id="ProtNLM"/>
    </source>
</evidence>
<protein>
    <recommendedName>
        <fullName evidence="4">Outer membrane protein beta-barrel domain-containing protein</fullName>
    </recommendedName>
</protein>
<dbReference type="EMBL" id="DVLC01000004">
    <property type="protein sequence ID" value="HIT46256.1"/>
    <property type="molecule type" value="Genomic_DNA"/>
</dbReference>
<feature type="signal peptide" evidence="1">
    <location>
        <begin position="1"/>
        <end position="21"/>
    </location>
</feature>
<evidence type="ECO:0000313" key="2">
    <source>
        <dbReference type="EMBL" id="HIT46256.1"/>
    </source>
</evidence>
<feature type="chain" id="PRO_5038692320" description="Outer membrane protein beta-barrel domain-containing protein" evidence="1">
    <location>
        <begin position="22"/>
        <end position="209"/>
    </location>
</feature>
<dbReference type="AlphaFoldDB" id="A0A9D1KG35"/>
<name>A0A9D1KG35_9BACT</name>
<gene>
    <name evidence="2" type="ORF">IAC35_00165</name>
</gene>
<comment type="caution">
    <text evidence="2">The sequence shown here is derived from an EMBL/GenBank/DDBJ whole genome shotgun (WGS) entry which is preliminary data.</text>
</comment>
<reference evidence="2" key="1">
    <citation type="submission" date="2020-10" db="EMBL/GenBank/DDBJ databases">
        <authorList>
            <person name="Gilroy R."/>
        </authorList>
    </citation>
    <scope>NUCLEOTIDE SEQUENCE</scope>
    <source>
        <strain evidence="2">ChiHecec2B26-709</strain>
    </source>
</reference>
<evidence type="ECO:0000256" key="1">
    <source>
        <dbReference type="SAM" id="SignalP"/>
    </source>
</evidence>
<organism evidence="2 3">
    <name type="scientific">Candidatus Cryptobacteroides merdipullorum</name>
    <dbReference type="NCBI Taxonomy" id="2840771"/>
    <lineage>
        <taxon>Bacteria</taxon>
        <taxon>Pseudomonadati</taxon>
        <taxon>Bacteroidota</taxon>
        <taxon>Bacteroidia</taxon>
        <taxon>Bacteroidales</taxon>
        <taxon>Candidatus Cryptobacteroides</taxon>
    </lineage>
</organism>
<sequence>MKRPIVLILLAALASSVSAGAQTHSTNRGYAIPDNEISVYYGQGSYTQLAMAVGGALGTAFTFGAARLEDLSSTGAIGVEYHRYVHRSIAVGGVLGYEGGTMKFAPMSGTDENGGPVHDSGASSGSDNFTFIHFMPSVAFKWFSLPNVSMYSRVALGAMLGISGGTSNISFAFQASPVAIDFGGTMIRGFFEAGFGCQGILTAGLRACF</sequence>
<evidence type="ECO:0000313" key="3">
    <source>
        <dbReference type="Proteomes" id="UP000886881"/>
    </source>
</evidence>
<dbReference type="Proteomes" id="UP000886881">
    <property type="component" value="Unassembled WGS sequence"/>
</dbReference>
<accession>A0A9D1KG35</accession>